<evidence type="ECO:0000256" key="1">
    <source>
        <dbReference type="ARBA" id="ARBA00004141"/>
    </source>
</evidence>
<dbReference type="GO" id="GO:0016020">
    <property type="term" value="C:membrane"/>
    <property type="evidence" value="ECO:0007669"/>
    <property type="project" value="UniProtKB-SubCell"/>
</dbReference>
<feature type="transmembrane region" description="Helical" evidence="5">
    <location>
        <begin position="12"/>
        <end position="35"/>
    </location>
</feature>
<dbReference type="GO" id="GO:0008381">
    <property type="term" value="F:mechanosensitive monoatomic ion channel activity"/>
    <property type="evidence" value="ECO:0007669"/>
    <property type="project" value="TreeGrafter"/>
</dbReference>
<dbReference type="InterPro" id="IPR036019">
    <property type="entry name" value="MscL_channel"/>
</dbReference>
<keyword evidence="2 5" id="KW-0812">Transmembrane</keyword>
<dbReference type="RefSeq" id="WP_176067704.1">
    <property type="nucleotide sequence ID" value="NZ_BJTG01000009.1"/>
</dbReference>
<sequence length="134" mass="13958">MVKNLAGEFRDFLLKQNALALAVGVVIGAAFGRIVSGLVDDFIMPIVGLVSPGGDWRQVKLGPFLVGDFAGRLLDFVIVAAVVFAIVKAFLREAKPAPAPTQTCPQCLEVLPAAATRCRACAQPVAGGPTALAR</sequence>
<keyword evidence="4 5" id="KW-0472">Membrane</keyword>
<dbReference type="Pfam" id="PF01741">
    <property type="entry name" value="MscL"/>
    <property type="match status" value="1"/>
</dbReference>
<dbReference type="EMBL" id="BJTG01000009">
    <property type="protein sequence ID" value="GEJ58799.1"/>
    <property type="molecule type" value="Genomic_DNA"/>
</dbReference>
<dbReference type="AlphaFoldDB" id="A0A7I9VRV6"/>
<organism evidence="6 7">
    <name type="scientific">Anaeromyxobacter diazotrophicus</name>
    <dbReference type="NCBI Taxonomy" id="2590199"/>
    <lineage>
        <taxon>Bacteria</taxon>
        <taxon>Pseudomonadati</taxon>
        <taxon>Myxococcota</taxon>
        <taxon>Myxococcia</taxon>
        <taxon>Myxococcales</taxon>
        <taxon>Cystobacterineae</taxon>
        <taxon>Anaeromyxobacteraceae</taxon>
        <taxon>Anaeromyxobacter</taxon>
    </lineage>
</organism>
<evidence type="ECO:0000256" key="4">
    <source>
        <dbReference type="ARBA" id="ARBA00023136"/>
    </source>
</evidence>
<name>A0A7I9VRV6_9BACT</name>
<feature type="transmembrane region" description="Helical" evidence="5">
    <location>
        <begin position="69"/>
        <end position="91"/>
    </location>
</feature>
<keyword evidence="3 5" id="KW-1133">Transmembrane helix</keyword>
<proteinExistence type="predicted"/>
<evidence type="ECO:0000313" key="6">
    <source>
        <dbReference type="EMBL" id="GEJ58799.1"/>
    </source>
</evidence>
<protein>
    <submittedName>
        <fullName evidence="6">Large-conductance mechanosensitive channel</fullName>
    </submittedName>
</protein>
<evidence type="ECO:0000256" key="2">
    <source>
        <dbReference type="ARBA" id="ARBA00022692"/>
    </source>
</evidence>
<gene>
    <name evidence="6" type="ORF">AMYX_35400</name>
</gene>
<dbReference type="PANTHER" id="PTHR30266">
    <property type="entry name" value="MECHANOSENSITIVE CHANNEL MSCL"/>
    <property type="match status" value="1"/>
</dbReference>
<dbReference type="SUPFAM" id="SSF81330">
    <property type="entry name" value="Gated mechanosensitive channel"/>
    <property type="match status" value="1"/>
</dbReference>
<dbReference type="InterPro" id="IPR037673">
    <property type="entry name" value="MSC/AndL"/>
</dbReference>
<dbReference type="Gene3D" id="1.10.1200.120">
    <property type="entry name" value="Large-conductance mechanosensitive channel, MscL, domain 1"/>
    <property type="match status" value="1"/>
</dbReference>
<comment type="subcellular location">
    <subcellularLocation>
        <location evidence="1">Membrane</location>
        <topology evidence="1">Multi-pass membrane protein</topology>
    </subcellularLocation>
</comment>
<evidence type="ECO:0000256" key="5">
    <source>
        <dbReference type="SAM" id="Phobius"/>
    </source>
</evidence>
<accession>A0A7I9VRV6</accession>
<dbReference type="Proteomes" id="UP000503640">
    <property type="component" value="Unassembled WGS sequence"/>
</dbReference>
<reference evidence="7" key="1">
    <citation type="journal article" date="2020" name="Appl. Environ. Microbiol.">
        <title>Diazotrophic Anaeromyxobacter Isolates from Soils.</title>
        <authorList>
            <person name="Masuda Y."/>
            <person name="Yamanaka H."/>
            <person name="Xu Z.X."/>
            <person name="Shiratori Y."/>
            <person name="Aono T."/>
            <person name="Amachi S."/>
            <person name="Senoo K."/>
            <person name="Itoh H."/>
        </authorList>
    </citation>
    <scope>NUCLEOTIDE SEQUENCE [LARGE SCALE GENOMIC DNA]</scope>
    <source>
        <strain evidence="7">R267</strain>
    </source>
</reference>
<evidence type="ECO:0000256" key="3">
    <source>
        <dbReference type="ARBA" id="ARBA00022989"/>
    </source>
</evidence>
<comment type="caution">
    <text evidence="6">The sequence shown here is derived from an EMBL/GenBank/DDBJ whole genome shotgun (WGS) entry which is preliminary data.</text>
</comment>
<keyword evidence="7" id="KW-1185">Reference proteome</keyword>
<evidence type="ECO:0000313" key="7">
    <source>
        <dbReference type="Proteomes" id="UP000503640"/>
    </source>
</evidence>
<dbReference type="PANTHER" id="PTHR30266:SF2">
    <property type="entry name" value="LARGE-CONDUCTANCE MECHANOSENSITIVE CHANNEL"/>
    <property type="match status" value="1"/>
</dbReference>